<sequence length="249" mass="28235">MSRINDHFQILQIKTCELKVNIHCYGCKEKVKKILRKIEGVYSVDIDSDQQKVKVSGDVDSTTLINKLVKSGKHAELWPTSDENLNEHQQLSSFINGGNNQNQMQNLIASLNAPKSQRMLTPPGYHRTGLEEQMAFERYLKHGMDMENNHRHIGWVDRGNGSLMGENSSGFIDLEGSQLHGGFGGSFNGGIMPTFHDHGSSLPMMNRIDQSVHSGMGNVMVHDNMYMHQPQIMNHAYPVFHHAHRPHYY</sequence>
<protein>
    <recommendedName>
        <fullName evidence="6">HMA domain-containing protein</fullName>
    </recommendedName>
</protein>
<dbReference type="GO" id="GO:0016020">
    <property type="term" value="C:membrane"/>
    <property type="evidence" value="ECO:0007669"/>
    <property type="project" value="UniProtKB-SubCell"/>
</dbReference>
<evidence type="ECO:0000313" key="8">
    <source>
        <dbReference type="Proteomes" id="UP001177003"/>
    </source>
</evidence>
<organism evidence="7 8">
    <name type="scientific">Lactuca saligna</name>
    <name type="common">Willowleaf lettuce</name>
    <dbReference type="NCBI Taxonomy" id="75948"/>
    <lineage>
        <taxon>Eukaryota</taxon>
        <taxon>Viridiplantae</taxon>
        <taxon>Streptophyta</taxon>
        <taxon>Embryophyta</taxon>
        <taxon>Tracheophyta</taxon>
        <taxon>Spermatophyta</taxon>
        <taxon>Magnoliopsida</taxon>
        <taxon>eudicotyledons</taxon>
        <taxon>Gunneridae</taxon>
        <taxon>Pentapetalae</taxon>
        <taxon>asterids</taxon>
        <taxon>campanulids</taxon>
        <taxon>Asterales</taxon>
        <taxon>Asteraceae</taxon>
        <taxon>Cichorioideae</taxon>
        <taxon>Cichorieae</taxon>
        <taxon>Lactucinae</taxon>
        <taxon>Lactuca</taxon>
    </lineage>
</organism>
<keyword evidence="2" id="KW-0488">Methylation</keyword>
<dbReference type="PANTHER" id="PTHR45868">
    <property type="entry name" value="HEAVY METAL-ASSOCIATED ISOPRENYLATED PLANT PROTEIN 33-RELATED"/>
    <property type="match status" value="1"/>
</dbReference>
<dbReference type="EMBL" id="OX465080">
    <property type="protein sequence ID" value="CAI9282698.1"/>
    <property type="molecule type" value="Genomic_DNA"/>
</dbReference>
<evidence type="ECO:0000256" key="2">
    <source>
        <dbReference type="ARBA" id="ARBA00022481"/>
    </source>
</evidence>
<evidence type="ECO:0000313" key="7">
    <source>
        <dbReference type="EMBL" id="CAI9282698.1"/>
    </source>
</evidence>
<dbReference type="AlphaFoldDB" id="A0AA35YYP4"/>
<dbReference type="CDD" id="cd00371">
    <property type="entry name" value="HMA"/>
    <property type="match status" value="1"/>
</dbReference>
<name>A0AA35YYP4_LACSI</name>
<dbReference type="GO" id="GO:0046872">
    <property type="term" value="F:metal ion binding"/>
    <property type="evidence" value="ECO:0007669"/>
    <property type="project" value="UniProtKB-KW"/>
</dbReference>
<dbReference type="PROSITE" id="PS50846">
    <property type="entry name" value="HMA_2"/>
    <property type="match status" value="1"/>
</dbReference>
<evidence type="ECO:0000256" key="3">
    <source>
        <dbReference type="ARBA" id="ARBA00022723"/>
    </source>
</evidence>
<evidence type="ECO:0000256" key="4">
    <source>
        <dbReference type="ARBA" id="ARBA00023289"/>
    </source>
</evidence>
<dbReference type="Gene3D" id="3.30.70.100">
    <property type="match status" value="1"/>
</dbReference>
<accession>A0AA35YYP4</accession>
<reference evidence="7" key="1">
    <citation type="submission" date="2023-04" db="EMBL/GenBank/DDBJ databases">
        <authorList>
            <person name="Vijverberg K."/>
            <person name="Xiong W."/>
            <person name="Schranz E."/>
        </authorList>
    </citation>
    <scope>NUCLEOTIDE SEQUENCE</scope>
</reference>
<evidence type="ECO:0000256" key="5">
    <source>
        <dbReference type="ARBA" id="ARBA00024045"/>
    </source>
</evidence>
<comment type="subcellular location">
    <subcellularLocation>
        <location evidence="1">Membrane</location>
        <topology evidence="1">Peripheral membrane protein</topology>
    </subcellularLocation>
</comment>
<dbReference type="InterPro" id="IPR036163">
    <property type="entry name" value="HMA_dom_sf"/>
</dbReference>
<keyword evidence="3" id="KW-0479">Metal-binding</keyword>
<dbReference type="FunFam" id="3.30.70.100:FF:000008">
    <property type="entry name" value="Copper transport protein ATOX1"/>
    <property type="match status" value="1"/>
</dbReference>
<proteinExistence type="inferred from homology"/>
<feature type="domain" description="HMA" evidence="6">
    <location>
        <begin position="13"/>
        <end position="80"/>
    </location>
</feature>
<evidence type="ECO:0000256" key="1">
    <source>
        <dbReference type="ARBA" id="ARBA00004170"/>
    </source>
</evidence>
<dbReference type="Pfam" id="PF00403">
    <property type="entry name" value="HMA"/>
    <property type="match status" value="1"/>
</dbReference>
<dbReference type="GO" id="GO:0009626">
    <property type="term" value="P:plant-type hypersensitive response"/>
    <property type="evidence" value="ECO:0007669"/>
    <property type="project" value="UniProtKB-KW"/>
</dbReference>
<dbReference type="Proteomes" id="UP001177003">
    <property type="component" value="Chromosome 4"/>
</dbReference>
<evidence type="ECO:0000259" key="6">
    <source>
        <dbReference type="PROSITE" id="PS50846"/>
    </source>
</evidence>
<dbReference type="PANTHER" id="PTHR45868:SF74">
    <property type="entry name" value="HEAVY METAL-ASSOCIATED ISOPRENYLATED PLANT PROTEIN 33"/>
    <property type="match status" value="1"/>
</dbReference>
<keyword evidence="8" id="KW-1185">Reference proteome</keyword>
<dbReference type="InterPro" id="IPR006121">
    <property type="entry name" value="HMA_dom"/>
</dbReference>
<comment type="similarity">
    <text evidence="5">Belongs to the HIPP family.</text>
</comment>
<keyword evidence="4" id="KW-0449">Lipoprotein</keyword>
<keyword evidence="4" id="KW-0636">Prenylation</keyword>
<gene>
    <name evidence="7" type="ORF">LSALG_LOCUS22324</name>
</gene>
<dbReference type="SUPFAM" id="SSF55008">
    <property type="entry name" value="HMA, heavy metal-associated domain"/>
    <property type="match status" value="1"/>
</dbReference>